<evidence type="ECO:0000313" key="2">
    <source>
        <dbReference type="Proteomes" id="UP000308671"/>
    </source>
</evidence>
<dbReference type="EMBL" id="PQXL01000330">
    <property type="protein sequence ID" value="THV47164.1"/>
    <property type="molecule type" value="Genomic_DNA"/>
</dbReference>
<dbReference type="Proteomes" id="UP000308671">
    <property type="component" value="Unassembled WGS sequence"/>
</dbReference>
<dbReference type="Gene3D" id="3.10.180.10">
    <property type="entry name" value="2,3-Dihydroxybiphenyl 1,2-Dioxygenase, domain 1"/>
    <property type="match status" value="1"/>
</dbReference>
<reference evidence="1 2" key="1">
    <citation type="submission" date="2017-12" db="EMBL/GenBank/DDBJ databases">
        <title>Comparative genomics of Botrytis spp.</title>
        <authorList>
            <person name="Valero-Jimenez C.A."/>
            <person name="Tapia P."/>
            <person name="Veloso J."/>
            <person name="Silva-Moreno E."/>
            <person name="Staats M."/>
            <person name="Valdes J.H."/>
            <person name="Van Kan J.A.L."/>
        </authorList>
    </citation>
    <scope>NUCLEOTIDE SEQUENCE [LARGE SCALE GENOMIC DNA]</scope>
    <source>
        <strain evidence="1 2">MUCL435</strain>
    </source>
</reference>
<comment type="caution">
    <text evidence="1">The sequence shown here is derived from an EMBL/GenBank/DDBJ whole genome shotgun (WGS) entry which is preliminary data.</text>
</comment>
<evidence type="ECO:0008006" key="3">
    <source>
        <dbReference type="Google" id="ProtNLM"/>
    </source>
</evidence>
<dbReference type="OrthoDB" id="10249419at2759"/>
<sequence length="127" mass="14279">MTINHIFFNASAAKFQALRSFYEVVLKPIGYTEMICANNDALIGYGSDYPYFWLQKLSEGQTPMPTHVAFDAPNREAVDRFYEIALQNGGRDNGPPGIRKEMSRQPYYAAFVSDLDGNNVEAVCVLK</sequence>
<dbReference type="InterPro" id="IPR029068">
    <property type="entry name" value="Glyas_Bleomycin-R_OHBP_Dase"/>
</dbReference>
<organism evidence="1 2">
    <name type="scientific">Botrytis galanthina</name>
    <dbReference type="NCBI Taxonomy" id="278940"/>
    <lineage>
        <taxon>Eukaryota</taxon>
        <taxon>Fungi</taxon>
        <taxon>Dikarya</taxon>
        <taxon>Ascomycota</taxon>
        <taxon>Pezizomycotina</taxon>
        <taxon>Leotiomycetes</taxon>
        <taxon>Helotiales</taxon>
        <taxon>Sclerotiniaceae</taxon>
        <taxon>Botrytis</taxon>
    </lineage>
</organism>
<gene>
    <name evidence="1" type="ORF">BGAL_0330g00070</name>
</gene>
<accession>A0A4S8R1Z2</accession>
<proteinExistence type="predicted"/>
<evidence type="ECO:0000313" key="1">
    <source>
        <dbReference type="EMBL" id="THV47164.1"/>
    </source>
</evidence>
<name>A0A4S8R1Z2_9HELO</name>
<protein>
    <recommendedName>
        <fullName evidence="3">VOC domain-containing protein</fullName>
    </recommendedName>
</protein>
<dbReference type="SUPFAM" id="SSF54593">
    <property type="entry name" value="Glyoxalase/Bleomycin resistance protein/Dihydroxybiphenyl dioxygenase"/>
    <property type="match status" value="1"/>
</dbReference>
<dbReference type="PANTHER" id="PTHR35006">
    <property type="entry name" value="GLYOXALASE FAMILY PROTEIN (AFU_ORTHOLOGUE AFUA_5G14830)"/>
    <property type="match status" value="1"/>
</dbReference>
<keyword evidence="2" id="KW-1185">Reference proteome</keyword>
<dbReference type="CDD" id="cd07262">
    <property type="entry name" value="VOC_like"/>
    <property type="match status" value="1"/>
</dbReference>
<dbReference type="AlphaFoldDB" id="A0A4S8R1Z2"/>
<dbReference type="PANTHER" id="PTHR35006:SF2">
    <property type="entry name" value="GLYOXALASE FAMILY PROTEIN (AFU_ORTHOLOGUE AFUA_5G14830)"/>
    <property type="match status" value="1"/>
</dbReference>